<dbReference type="SUPFAM" id="SSF53474">
    <property type="entry name" value="alpha/beta-Hydrolases"/>
    <property type="match status" value="1"/>
</dbReference>
<dbReference type="Proteomes" id="UP000544095">
    <property type="component" value="Unassembled WGS sequence"/>
</dbReference>
<dbReference type="InterPro" id="IPR029058">
    <property type="entry name" value="AB_hydrolase_fold"/>
</dbReference>
<dbReference type="Gene3D" id="3.40.50.1820">
    <property type="entry name" value="alpha/beta hydrolase"/>
    <property type="match status" value="1"/>
</dbReference>
<dbReference type="GO" id="GO:0016042">
    <property type="term" value="P:lipid catabolic process"/>
    <property type="evidence" value="ECO:0007669"/>
    <property type="project" value="InterPro"/>
</dbReference>
<protein>
    <submittedName>
        <fullName evidence="2">Secretory lipase</fullName>
    </submittedName>
</protein>
<dbReference type="EMBL" id="JAAOAR010000114">
    <property type="protein sequence ID" value="KAF5600123.1"/>
    <property type="molecule type" value="Genomic_DNA"/>
</dbReference>
<evidence type="ECO:0000256" key="1">
    <source>
        <dbReference type="SAM" id="MobiDB-lite"/>
    </source>
</evidence>
<dbReference type="PANTHER" id="PTHR34853">
    <property type="match status" value="1"/>
</dbReference>
<dbReference type="PANTHER" id="PTHR34853:SF1">
    <property type="entry name" value="LIPASE 5"/>
    <property type="match status" value="1"/>
</dbReference>
<evidence type="ECO:0000313" key="2">
    <source>
        <dbReference type="EMBL" id="KAF5600123.1"/>
    </source>
</evidence>
<reference evidence="2 3" key="1">
    <citation type="submission" date="2020-05" db="EMBL/GenBank/DDBJ databases">
        <title>Identification and distribution of gene clusters putatively required for synthesis of sphingolipid metabolism inhibitors in phylogenetically diverse species of the filamentous fungus Fusarium.</title>
        <authorList>
            <person name="Kim H.-S."/>
            <person name="Busman M."/>
            <person name="Brown D.W."/>
            <person name="Divon H."/>
            <person name="Uhlig S."/>
            <person name="Proctor R.H."/>
        </authorList>
    </citation>
    <scope>NUCLEOTIDE SEQUENCE [LARGE SCALE GENOMIC DNA]</scope>
    <source>
        <strain evidence="2 3">NRRL 25211</strain>
    </source>
</reference>
<sequence length="218" mass="24223">MRFADKGSEFESSNTIKGDFPPVVGQSEGGMTAWRVNQRLALSGQDALNKARDFLGSVAIAPVNRPTDLIDYLNSMPVSTAIGRLTLIPQSCTYGGFYAAGNMANEEFYRNSSWTKHPAVAARRRTYMGEGYWKLVAPLMIIQGVEEGVVPLKFTVEDYKKTCKEELAFSQVFDIADQNHGSATNSAQADYMSWVNDLFNGKEDEERLFPGGYLSFDR</sequence>
<name>A0A8H5UVW7_9HYPO</name>
<keyword evidence="3" id="KW-1185">Reference proteome</keyword>
<feature type="region of interest" description="Disordered" evidence="1">
    <location>
        <begin position="1"/>
        <end position="22"/>
    </location>
</feature>
<accession>A0A8H5UVW7</accession>
<dbReference type="AlphaFoldDB" id="A0A8H5UVW7"/>
<gene>
    <name evidence="2" type="ORF">FPANT_2701</name>
</gene>
<comment type="caution">
    <text evidence="2">The sequence shown here is derived from an EMBL/GenBank/DDBJ whole genome shotgun (WGS) entry which is preliminary data.</text>
</comment>
<proteinExistence type="predicted"/>
<organism evidence="2 3">
    <name type="scientific">Fusarium pseudoanthophilum</name>
    <dbReference type="NCBI Taxonomy" id="48495"/>
    <lineage>
        <taxon>Eukaryota</taxon>
        <taxon>Fungi</taxon>
        <taxon>Dikarya</taxon>
        <taxon>Ascomycota</taxon>
        <taxon>Pezizomycotina</taxon>
        <taxon>Sordariomycetes</taxon>
        <taxon>Hypocreomycetidae</taxon>
        <taxon>Hypocreales</taxon>
        <taxon>Nectriaceae</taxon>
        <taxon>Fusarium</taxon>
        <taxon>Fusarium fujikuroi species complex</taxon>
    </lineage>
</organism>
<dbReference type="InterPro" id="IPR005152">
    <property type="entry name" value="Lipase_secreted"/>
</dbReference>
<evidence type="ECO:0000313" key="3">
    <source>
        <dbReference type="Proteomes" id="UP000544095"/>
    </source>
</evidence>
<dbReference type="GO" id="GO:0004806">
    <property type="term" value="F:triacylglycerol lipase activity"/>
    <property type="evidence" value="ECO:0007669"/>
    <property type="project" value="InterPro"/>
</dbReference>